<dbReference type="RefSeq" id="WP_377936823.1">
    <property type="nucleotide sequence ID" value="NZ_JBHUMF010000031.1"/>
</dbReference>
<comment type="caution">
    <text evidence="1">The sequence shown here is derived from an EMBL/GenBank/DDBJ whole genome shotgun (WGS) entry which is preliminary data.</text>
</comment>
<evidence type="ECO:0000313" key="1">
    <source>
        <dbReference type="EMBL" id="MFD2682111.1"/>
    </source>
</evidence>
<evidence type="ECO:0000313" key="2">
    <source>
        <dbReference type="Proteomes" id="UP001597506"/>
    </source>
</evidence>
<organism evidence="1 2">
    <name type="scientific">Bacillus seohaeanensis</name>
    <dbReference type="NCBI Taxonomy" id="284580"/>
    <lineage>
        <taxon>Bacteria</taxon>
        <taxon>Bacillati</taxon>
        <taxon>Bacillota</taxon>
        <taxon>Bacilli</taxon>
        <taxon>Bacillales</taxon>
        <taxon>Bacillaceae</taxon>
        <taxon>Bacillus</taxon>
    </lineage>
</organism>
<keyword evidence="2" id="KW-1185">Reference proteome</keyword>
<protein>
    <submittedName>
        <fullName evidence="1">Uncharacterized protein</fullName>
    </submittedName>
</protein>
<gene>
    <name evidence="1" type="ORF">ACFSUL_15325</name>
</gene>
<accession>A0ABW5RVQ8</accession>
<dbReference type="Proteomes" id="UP001597506">
    <property type="component" value="Unassembled WGS sequence"/>
</dbReference>
<sequence length="52" mass="6349">MAKKSREKASAEQPIETDVKVTIWDNFWNLEKAERDEEVEDTTEEKKEFRWF</sequence>
<reference evidence="2" key="1">
    <citation type="journal article" date="2019" name="Int. J. Syst. Evol. Microbiol.">
        <title>The Global Catalogue of Microorganisms (GCM) 10K type strain sequencing project: providing services to taxonomists for standard genome sequencing and annotation.</title>
        <authorList>
            <consortium name="The Broad Institute Genomics Platform"/>
            <consortium name="The Broad Institute Genome Sequencing Center for Infectious Disease"/>
            <person name="Wu L."/>
            <person name="Ma J."/>
        </authorList>
    </citation>
    <scope>NUCLEOTIDE SEQUENCE [LARGE SCALE GENOMIC DNA]</scope>
    <source>
        <strain evidence="2">KCTC 3913</strain>
    </source>
</reference>
<dbReference type="EMBL" id="JBHUMF010000031">
    <property type="protein sequence ID" value="MFD2682111.1"/>
    <property type="molecule type" value="Genomic_DNA"/>
</dbReference>
<proteinExistence type="predicted"/>
<name>A0ABW5RVQ8_9BACI</name>